<comment type="caution">
    <text evidence="1">The sequence shown here is derived from an EMBL/GenBank/DDBJ whole genome shotgun (WGS) entry which is preliminary data.</text>
</comment>
<sequence>MKRRFFSGILLLGFLLFVSCKSSLYDLCPNLFSKAEVSTSSVPSCHESNQATKSHKSPLERDCQCPLSFQDYTLDSKGLEKISSILQVSGIIVGFPPVFHASHNKSYLFAVAYGRNQSTKHDPSIQFLASIKLII</sequence>
<dbReference type="EMBL" id="RQGD01000014">
    <property type="protein sequence ID" value="TGL61780.1"/>
    <property type="molecule type" value="Genomic_DNA"/>
</dbReference>
<evidence type="ECO:0000313" key="2">
    <source>
        <dbReference type="Proteomes" id="UP000297693"/>
    </source>
</evidence>
<dbReference type="AlphaFoldDB" id="A0A4R9K8Q2"/>
<protein>
    <recommendedName>
        <fullName evidence="3">Lipoprotein</fullName>
    </recommendedName>
</protein>
<dbReference type="PROSITE" id="PS51257">
    <property type="entry name" value="PROKAR_LIPOPROTEIN"/>
    <property type="match status" value="1"/>
</dbReference>
<gene>
    <name evidence="1" type="ORF">EHQ58_03960</name>
</gene>
<proteinExistence type="predicted"/>
<evidence type="ECO:0000313" key="1">
    <source>
        <dbReference type="EMBL" id="TGL61780.1"/>
    </source>
</evidence>
<dbReference type="RefSeq" id="WP_135622238.1">
    <property type="nucleotide sequence ID" value="NZ_RQGD01000014.1"/>
</dbReference>
<dbReference type="Proteomes" id="UP000297693">
    <property type="component" value="Unassembled WGS sequence"/>
</dbReference>
<accession>A0A4R9K8Q2</accession>
<evidence type="ECO:0008006" key="3">
    <source>
        <dbReference type="Google" id="ProtNLM"/>
    </source>
</evidence>
<organism evidence="1 2">
    <name type="scientific">Leptospira ognonensis</name>
    <dbReference type="NCBI Taxonomy" id="2484945"/>
    <lineage>
        <taxon>Bacteria</taxon>
        <taxon>Pseudomonadati</taxon>
        <taxon>Spirochaetota</taxon>
        <taxon>Spirochaetia</taxon>
        <taxon>Leptospirales</taxon>
        <taxon>Leptospiraceae</taxon>
        <taxon>Leptospira</taxon>
    </lineage>
</organism>
<reference evidence="1" key="1">
    <citation type="journal article" date="2019" name="PLoS Negl. Trop. Dis.">
        <title>Revisiting the worldwide diversity of Leptospira species in the environment.</title>
        <authorList>
            <person name="Vincent A.T."/>
            <person name="Schiettekatte O."/>
            <person name="Bourhy P."/>
            <person name="Veyrier F.J."/>
            <person name="Picardeau M."/>
        </authorList>
    </citation>
    <scope>NUCLEOTIDE SEQUENCE [LARGE SCALE GENOMIC DNA]</scope>
    <source>
        <strain evidence="1">201702476</strain>
    </source>
</reference>
<keyword evidence="2" id="KW-1185">Reference proteome</keyword>
<name>A0A4R9K8Q2_9LEPT</name>